<protein>
    <submittedName>
        <fullName evidence="2">Uncharacterized protein</fullName>
    </submittedName>
</protein>
<gene>
    <name evidence="2" type="ORF">AVEN_138288_1</name>
</gene>
<evidence type="ECO:0000313" key="3">
    <source>
        <dbReference type="Proteomes" id="UP000499080"/>
    </source>
</evidence>
<dbReference type="Proteomes" id="UP000499080">
    <property type="component" value="Unassembled WGS sequence"/>
</dbReference>
<name>A0A4Y2IT14_ARAVE</name>
<dbReference type="EMBL" id="BGPR01002917">
    <property type="protein sequence ID" value="GBM81018.1"/>
    <property type="molecule type" value="Genomic_DNA"/>
</dbReference>
<dbReference type="AlphaFoldDB" id="A0A4Y2IT14"/>
<feature type="region of interest" description="Disordered" evidence="1">
    <location>
        <begin position="24"/>
        <end position="43"/>
    </location>
</feature>
<keyword evidence="3" id="KW-1185">Reference proteome</keyword>
<organism evidence="2 3">
    <name type="scientific">Araneus ventricosus</name>
    <name type="common">Orbweaver spider</name>
    <name type="synonym">Epeira ventricosa</name>
    <dbReference type="NCBI Taxonomy" id="182803"/>
    <lineage>
        <taxon>Eukaryota</taxon>
        <taxon>Metazoa</taxon>
        <taxon>Ecdysozoa</taxon>
        <taxon>Arthropoda</taxon>
        <taxon>Chelicerata</taxon>
        <taxon>Arachnida</taxon>
        <taxon>Araneae</taxon>
        <taxon>Araneomorphae</taxon>
        <taxon>Entelegynae</taxon>
        <taxon>Araneoidea</taxon>
        <taxon>Araneidae</taxon>
        <taxon>Araneus</taxon>
    </lineage>
</organism>
<accession>A0A4Y2IT14</accession>
<proteinExistence type="predicted"/>
<sequence length="102" mass="11416">MVPKVLRLVWYGILERGMPARVLSSSSGCGSMSRNSPRVTSKRDANITKLNHEHSLQLRISNSDKYESPTQTSNSNLILVGIDIFHAEEDGHKIMKSRSYSV</sequence>
<feature type="compositionally biased region" description="Low complexity" evidence="1">
    <location>
        <begin position="24"/>
        <end position="36"/>
    </location>
</feature>
<reference evidence="2 3" key="1">
    <citation type="journal article" date="2019" name="Sci. Rep.">
        <title>Orb-weaving spider Araneus ventricosus genome elucidates the spidroin gene catalogue.</title>
        <authorList>
            <person name="Kono N."/>
            <person name="Nakamura H."/>
            <person name="Ohtoshi R."/>
            <person name="Moran D.A.P."/>
            <person name="Shinohara A."/>
            <person name="Yoshida Y."/>
            <person name="Fujiwara M."/>
            <person name="Mori M."/>
            <person name="Tomita M."/>
            <person name="Arakawa K."/>
        </authorList>
    </citation>
    <scope>NUCLEOTIDE SEQUENCE [LARGE SCALE GENOMIC DNA]</scope>
</reference>
<evidence type="ECO:0000256" key="1">
    <source>
        <dbReference type="SAM" id="MobiDB-lite"/>
    </source>
</evidence>
<comment type="caution">
    <text evidence="2">The sequence shown here is derived from an EMBL/GenBank/DDBJ whole genome shotgun (WGS) entry which is preliminary data.</text>
</comment>
<evidence type="ECO:0000313" key="2">
    <source>
        <dbReference type="EMBL" id="GBM81018.1"/>
    </source>
</evidence>